<gene>
    <name evidence="10" type="ORF">G3I59_43460</name>
</gene>
<feature type="non-terminal residue" evidence="10">
    <location>
        <position position="1"/>
    </location>
</feature>
<name>A0ABX0C3D4_9PSEU</name>
<organism evidence="10 11">
    <name type="scientific">Amycolatopsis rubida</name>
    <dbReference type="NCBI Taxonomy" id="112413"/>
    <lineage>
        <taxon>Bacteria</taxon>
        <taxon>Bacillati</taxon>
        <taxon>Actinomycetota</taxon>
        <taxon>Actinomycetes</taxon>
        <taxon>Pseudonocardiales</taxon>
        <taxon>Pseudonocardiaceae</taxon>
        <taxon>Amycolatopsis</taxon>
    </lineage>
</organism>
<evidence type="ECO:0000256" key="2">
    <source>
        <dbReference type="ARBA" id="ARBA00007110"/>
    </source>
</evidence>
<evidence type="ECO:0000256" key="6">
    <source>
        <dbReference type="ARBA" id="ARBA00022676"/>
    </source>
</evidence>
<keyword evidence="6 10" id="KW-0328">Glycosyltransferase</keyword>
<dbReference type="InterPro" id="IPR036087">
    <property type="entry name" value="Nict_dMeBzImd_PRibTrfase_sf"/>
</dbReference>
<comment type="caution">
    <text evidence="10">The sequence shown here is derived from an EMBL/GenBank/DDBJ whole genome shotgun (WGS) entry which is preliminary data.</text>
</comment>
<sequence length="125" mass="12639">AAVSRRPVTDPFDRLTALGSACLAATAGFLVEAAVRGIPVLLDGIFSATAALAARDIAPGAEQWWLAGHRSTEPAQAFALKALGLTPILDLGLRLGEGSGAVQAVPALRAARAVIAEMGLLADLG</sequence>
<dbReference type="SUPFAM" id="SSF52733">
    <property type="entry name" value="Nicotinate mononucleotide:5,6-dimethylbenzimidazole phosphoribosyltransferase (CobT)"/>
    <property type="match status" value="1"/>
</dbReference>
<protein>
    <recommendedName>
        <fullName evidence="4">Nicotinate-nucleotide--dimethylbenzimidazole phosphoribosyltransferase</fullName>
        <ecNumber evidence="3">2.4.2.21</ecNumber>
    </recommendedName>
    <alternativeName>
        <fullName evidence="8">N(1)-alpha-phosphoribosyltransferase</fullName>
    </alternativeName>
</protein>
<reference evidence="10 11" key="1">
    <citation type="submission" date="2020-01" db="EMBL/GenBank/DDBJ databases">
        <title>Insect and environment-associated Actinomycetes.</title>
        <authorList>
            <person name="Currrie C."/>
            <person name="Chevrette M."/>
            <person name="Carlson C."/>
            <person name="Stubbendieck R."/>
            <person name="Wendt-Pienkowski E."/>
        </authorList>
    </citation>
    <scope>NUCLEOTIDE SEQUENCE [LARGE SCALE GENOMIC DNA]</scope>
    <source>
        <strain evidence="10 11">SID8386</strain>
    </source>
</reference>
<dbReference type="Pfam" id="PF02277">
    <property type="entry name" value="DBI_PRT"/>
    <property type="match status" value="1"/>
</dbReference>
<evidence type="ECO:0000313" key="11">
    <source>
        <dbReference type="Proteomes" id="UP000470404"/>
    </source>
</evidence>
<dbReference type="InterPro" id="IPR003200">
    <property type="entry name" value="Nict_dMeBzImd_PRibTrfase"/>
</dbReference>
<evidence type="ECO:0000256" key="3">
    <source>
        <dbReference type="ARBA" id="ARBA00011991"/>
    </source>
</evidence>
<proteinExistence type="inferred from homology"/>
<comment type="pathway">
    <text evidence="1">Nucleoside biosynthesis; alpha-ribazole biosynthesis; alpha-ribazole from 5,6-dimethylbenzimidazole: step 1/2.</text>
</comment>
<evidence type="ECO:0000256" key="1">
    <source>
        <dbReference type="ARBA" id="ARBA00005049"/>
    </source>
</evidence>
<keyword evidence="5" id="KW-0169">Cobalamin biosynthesis</keyword>
<comment type="similarity">
    <text evidence="2">Belongs to the CobT family.</text>
</comment>
<dbReference type="Gene3D" id="1.10.1610.10">
    <property type="match status" value="1"/>
</dbReference>
<keyword evidence="11" id="KW-1185">Reference proteome</keyword>
<evidence type="ECO:0000256" key="7">
    <source>
        <dbReference type="ARBA" id="ARBA00022679"/>
    </source>
</evidence>
<accession>A0ABX0C3D4</accession>
<dbReference type="Proteomes" id="UP000470404">
    <property type="component" value="Unassembled WGS sequence"/>
</dbReference>
<dbReference type="GO" id="GO:0016757">
    <property type="term" value="F:glycosyltransferase activity"/>
    <property type="evidence" value="ECO:0007669"/>
    <property type="project" value="UniProtKB-KW"/>
</dbReference>
<dbReference type="RefSeq" id="WP_161269788.1">
    <property type="nucleotide sequence ID" value="NZ_JAAGNC010000208.1"/>
</dbReference>
<evidence type="ECO:0000256" key="5">
    <source>
        <dbReference type="ARBA" id="ARBA00022573"/>
    </source>
</evidence>
<evidence type="ECO:0000256" key="4">
    <source>
        <dbReference type="ARBA" id="ARBA00015486"/>
    </source>
</evidence>
<dbReference type="PANTHER" id="PTHR43463:SF1">
    <property type="entry name" value="NICOTINATE-NUCLEOTIDE--DIMETHYLBENZIMIDAZOLE PHOSPHORIBOSYLTRANSFERASE"/>
    <property type="match status" value="1"/>
</dbReference>
<dbReference type="EMBL" id="JAAGNC010000208">
    <property type="protein sequence ID" value="NEC62284.1"/>
    <property type="molecule type" value="Genomic_DNA"/>
</dbReference>
<comment type="catalytic activity">
    <reaction evidence="9">
        <text>5,6-dimethylbenzimidazole + nicotinate beta-D-ribonucleotide = alpha-ribazole 5'-phosphate + nicotinate + H(+)</text>
        <dbReference type="Rhea" id="RHEA:11196"/>
        <dbReference type="ChEBI" id="CHEBI:15378"/>
        <dbReference type="ChEBI" id="CHEBI:15890"/>
        <dbReference type="ChEBI" id="CHEBI:32544"/>
        <dbReference type="ChEBI" id="CHEBI:57502"/>
        <dbReference type="ChEBI" id="CHEBI:57918"/>
        <dbReference type="EC" id="2.4.2.21"/>
    </reaction>
</comment>
<dbReference type="InterPro" id="IPR023195">
    <property type="entry name" value="Nict_dMeBzImd_PRibTrfase_N"/>
</dbReference>
<evidence type="ECO:0000256" key="9">
    <source>
        <dbReference type="ARBA" id="ARBA00047340"/>
    </source>
</evidence>
<evidence type="ECO:0000256" key="8">
    <source>
        <dbReference type="ARBA" id="ARBA00030686"/>
    </source>
</evidence>
<keyword evidence="7" id="KW-0808">Transferase</keyword>
<dbReference type="Gene3D" id="3.40.50.10210">
    <property type="match status" value="1"/>
</dbReference>
<dbReference type="EC" id="2.4.2.21" evidence="3"/>
<evidence type="ECO:0000313" key="10">
    <source>
        <dbReference type="EMBL" id="NEC62284.1"/>
    </source>
</evidence>
<dbReference type="PANTHER" id="PTHR43463">
    <property type="entry name" value="NICOTINATE-NUCLEOTIDE--DIMETHYLBENZIMIDAZOLE PHOSPHORIBOSYLTRANSFERASE"/>
    <property type="match status" value="1"/>
</dbReference>